<dbReference type="Proteomes" id="UP000198970">
    <property type="component" value="Chromosome I"/>
</dbReference>
<organism evidence="1 2">
    <name type="scientific">Lacrimispora sphenoides JCM 1415</name>
    <dbReference type="NCBI Taxonomy" id="1297793"/>
    <lineage>
        <taxon>Bacteria</taxon>
        <taxon>Bacillati</taxon>
        <taxon>Bacillota</taxon>
        <taxon>Clostridia</taxon>
        <taxon>Lachnospirales</taxon>
        <taxon>Lachnospiraceae</taxon>
        <taxon>Lacrimispora</taxon>
    </lineage>
</organism>
<dbReference type="PANTHER" id="PTHR34825">
    <property type="entry name" value="CONSERVED PROTEIN, WITH A WEAK D-GALACTARATE DEHYDRATASE/ALTRONATE HYDROLASE DOMAIN"/>
    <property type="match status" value="1"/>
</dbReference>
<protein>
    <submittedName>
        <fullName evidence="1">PD-(D/E)XK nuclease superfamily protein</fullName>
    </submittedName>
</protein>
<dbReference type="Pfam" id="PF08011">
    <property type="entry name" value="PDDEXK_9"/>
    <property type="match status" value="1"/>
</dbReference>
<evidence type="ECO:0000313" key="2">
    <source>
        <dbReference type="Proteomes" id="UP000198970"/>
    </source>
</evidence>
<dbReference type="PANTHER" id="PTHR34825:SF1">
    <property type="entry name" value="AAA-ATPASE-LIKE DOMAIN-CONTAINING PROTEIN"/>
    <property type="match status" value="1"/>
</dbReference>
<dbReference type="EMBL" id="LT630003">
    <property type="protein sequence ID" value="SET56290.1"/>
    <property type="molecule type" value="Genomic_DNA"/>
</dbReference>
<sequence length="162" mass="18463">MVKIPNDEVMSEFQVLIAEISGVDGLDLQQMLSCLINKDMKRFFELYQDIVISCTSYMNAKENAYHMLFLGMCIALRGAYKVTSNIEAGYGRSDITLEALMNARSHVIIEFKQGEDLERLKEEALEQIIENQYYTGLKGEVICIGLAHDKKRCSMVHKTLQI</sequence>
<gene>
    <name evidence="1" type="ORF">SAMN02745906_0380</name>
</gene>
<name>A0ABY1C2C3_9FIRM</name>
<keyword evidence="2" id="KW-1185">Reference proteome</keyword>
<accession>A0ABY1C2C3</accession>
<reference evidence="1 2" key="1">
    <citation type="submission" date="2016-10" db="EMBL/GenBank/DDBJ databases">
        <authorList>
            <person name="Varghese N."/>
            <person name="Submissions S."/>
        </authorList>
    </citation>
    <scope>NUCLEOTIDE SEQUENCE [LARGE SCALE GENOMIC DNA]</scope>
    <source>
        <strain evidence="1 2">ATCC 19403</strain>
    </source>
</reference>
<evidence type="ECO:0000313" key="1">
    <source>
        <dbReference type="EMBL" id="SET56290.1"/>
    </source>
</evidence>
<proteinExistence type="predicted"/>
<dbReference type="InterPro" id="IPR012547">
    <property type="entry name" value="PDDEXK_9"/>
</dbReference>